<dbReference type="PANTHER" id="PTHR10799">
    <property type="entry name" value="SNF2/RAD54 HELICASE FAMILY"/>
    <property type="match status" value="1"/>
</dbReference>
<dbReference type="STRING" id="661478.OP10G_1763"/>
<dbReference type="SMART" id="SM00490">
    <property type="entry name" value="HELICc"/>
    <property type="match status" value="1"/>
</dbReference>
<name>A0A068NNX2_FIMGI</name>
<dbReference type="SMART" id="SM00487">
    <property type="entry name" value="DEXDc"/>
    <property type="match status" value="1"/>
</dbReference>
<dbReference type="GO" id="GO:0008270">
    <property type="term" value="F:zinc ion binding"/>
    <property type="evidence" value="ECO:0007669"/>
    <property type="project" value="UniProtKB-KW"/>
</dbReference>
<evidence type="ECO:0000259" key="4">
    <source>
        <dbReference type="PROSITE" id="PS51192"/>
    </source>
</evidence>
<keyword evidence="6" id="KW-0347">Helicase</keyword>
<dbReference type="eggNOG" id="COG4715">
    <property type="taxonomic scope" value="Bacteria"/>
</dbReference>
<dbReference type="KEGG" id="fgi:OP10G_1763"/>
<dbReference type="InterPro" id="IPR001650">
    <property type="entry name" value="Helicase_C-like"/>
</dbReference>
<dbReference type="InterPro" id="IPR027417">
    <property type="entry name" value="P-loop_NTPase"/>
</dbReference>
<feature type="domain" description="SWIM-type" evidence="3">
    <location>
        <begin position="64"/>
        <end position="91"/>
    </location>
</feature>
<dbReference type="AlphaFoldDB" id="A0A068NNX2"/>
<keyword evidence="6" id="KW-0547">Nucleotide-binding</keyword>
<feature type="domain" description="Helicase C-terminal" evidence="5">
    <location>
        <begin position="954"/>
        <end position="1114"/>
    </location>
</feature>
<feature type="domain" description="Helicase ATP-binding" evidence="4">
    <location>
        <begin position="669"/>
        <end position="829"/>
    </location>
</feature>
<keyword evidence="6" id="KW-0067">ATP-binding</keyword>
<dbReference type="CDD" id="cd18012">
    <property type="entry name" value="DEXQc_arch_SWI2_SNF2"/>
    <property type="match status" value="1"/>
</dbReference>
<evidence type="ECO:0000256" key="2">
    <source>
        <dbReference type="PROSITE-ProRule" id="PRU00325"/>
    </source>
</evidence>
<proteinExistence type="predicted"/>
<evidence type="ECO:0000259" key="5">
    <source>
        <dbReference type="PROSITE" id="PS51194"/>
    </source>
</evidence>
<keyword evidence="1" id="KW-0378">Hydrolase</keyword>
<dbReference type="RefSeq" id="WP_025226275.1">
    <property type="nucleotide sequence ID" value="NZ_CP007139.1"/>
</dbReference>
<keyword evidence="2" id="KW-0863">Zinc-finger</keyword>
<dbReference type="Proteomes" id="UP000027982">
    <property type="component" value="Chromosome"/>
</dbReference>
<reference evidence="6 7" key="1">
    <citation type="journal article" date="2014" name="PLoS ONE">
        <title>The first complete genome sequence of the class fimbriimonadia in the phylum armatimonadetes.</title>
        <authorList>
            <person name="Hu Z.Y."/>
            <person name="Wang Y.Z."/>
            <person name="Im W.T."/>
            <person name="Wang S.Y."/>
            <person name="Zhao G.P."/>
            <person name="Zheng H.J."/>
            <person name="Quan Z.X."/>
        </authorList>
    </citation>
    <scope>NUCLEOTIDE SEQUENCE [LARGE SCALE GENOMIC DNA]</scope>
    <source>
        <strain evidence="6">Gsoil 348</strain>
    </source>
</reference>
<gene>
    <name evidence="6" type="ORF">OP10G_1763</name>
</gene>
<dbReference type="PROSITE" id="PS50966">
    <property type="entry name" value="ZF_SWIM"/>
    <property type="match status" value="1"/>
</dbReference>
<dbReference type="InterPro" id="IPR049730">
    <property type="entry name" value="SNF2/RAD54-like_C"/>
</dbReference>
<dbReference type="InterPro" id="IPR038718">
    <property type="entry name" value="SNF2-like_sf"/>
</dbReference>
<evidence type="ECO:0000313" key="6">
    <source>
        <dbReference type="EMBL" id="AIE85131.1"/>
    </source>
</evidence>
<dbReference type="eggNOG" id="COG0553">
    <property type="taxonomic scope" value="Bacteria"/>
</dbReference>
<accession>A0A068NNX2</accession>
<dbReference type="GO" id="GO:0004386">
    <property type="term" value="F:helicase activity"/>
    <property type="evidence" value="ECO:0007669"/>
    <property type="project" value="UniProtKB-KW"/>
</dbReference>
<dbReference type="PROSITE" id="PS51192">
    <property type="entry name" value="HELICASE_ATP_BIND_1"/>
    <property type="match status" value="1"/>
</dbReference>
<keyword evidence="7" id="KW-1185">Reference proteome</keyword>
<evidence type="ECO:0000313" key="7">
    <source>
        <dbReference type="Proteomes" id="UP000027982"/>
    </source>
</evidence>
<dbReference type="OrthoDB" id="9772064at2"/>
<dbReference type="Pfam" id="PF00271">
    <property type="entry name" value="Helicase_C"/>
    <property type="match status" value="1"/>
</dbReference>
<dbReference type="EMBL" id="CP007139">
    <property type="protein sequence ID" value="AIE85131.1"/>
    <property type="molecule type" value="Genomic_DNA"/>
</dbReference>
<dbReference type="HOGENOM" id="CLU_000315_21_0_0"/>
<dbReference type="Gene3D" id="3.40.50.300">
    <property type="entry name" value="P-loop containing nucleotide triphosphate hydrolases"/>
    <property type="match status" value="1"/>
</dbReference>
<dbReference type="InterPro" id="IPR014001">
    <property type="entry name" value="Helicase_ATP-bd"/>
</dbReference>
<dbReference type="GO" id="GO:0016787">
    <property type="term" value="F:hydrolase activity"/>
    <property type="evidence" value="ECO:0007669"/>
    <property type="project" value="UniProtKB-KW"/>
</dbReference>
<dbReference type="Pfam" id="PF04434">
    <property type="entry name" value="SWIM"/>
    <property type="match status" value="1"/>
</dbReference>
<dbReference type="Gene3D" id="3.40.50.10810">
    <property type="entry name" value="Tandem AAA-ATPase domain"/>
    <property type="match status" value="1"/>
</dbReference>
<sequence>MHLDEAAIARCFDGATFARGKECARSRRVVNSEWDSEAGMIFSEVTGTELLPYEQETALWRERGRLRINGTCTCPVGKNCKHVAAAVLRIAQDEPWIEVPDEEGFDLSDPLVSVQPSFPADLARWLSNVEERLLPEPELPPNADEVRYIVRIGSPEHPDRYAAVDLLTTRLAKNAVPGKRNHISMNAIRSNNLPKFIRRVDLSLIKGISRNLTTADYETASFRLEGVEGMRYLEAMLETGRCRWGALDGPVLRLGEVREAAAEWKVNRNGKQSFDLRVPNGVLLPTTPLFYVDHRTGECGPVDTGLPSDVALALLRAPDVLPEFAGMVRTELARYFPNRPDLLPVEQQATIDASTPPTPVLHVSRQLVPYDAGYGWRDGARTYLVPIATLKFEYGGYAAIGTSDIRRKQPDGTLRIIQRRLEEERTAERRLYAAGWKSGQYLYGWRFNRDQQKALVMVPESPNAAGETQTQAFFEFLANYLPVLRQQGWKIEIEDEPQALPPEAIEWQIAAKPEGNDWFDLDLGLIVDGEKIELRPILLQALGLLLRGGKARRIEDVPDSDRIYHQLPDGRILTLPVSRLKPLVQSLVELFGPVAEWSAELRLPSQRAAELATLDDAASGGAFSVDLPEKLRELSQRLASFERITPFPPPASLKGELRPYQADGLSWLQFLREYGFAGILADDMGLGKTVQTLSHILAEKEAGRLDRPVLIVAPTSTMPNWRHECERFAPSLRVLTLQGLGRAKHFPEISENDIVLTTYPLLTRDKEALNAHEYHLVVLDEAQNIKNPVTSAAKAACALRTRHRLCLSGTPVENNLDELWSLLHFLMPGLLGGLTEFRRTFRSPIENHGDKAVRERLSRRIRPFILRRTKEQVATELPPKTEVVERVELAGPQRELYETLRLAMDKRVRDLIAGQGLERSRIEILDALLKLRQACCDPRLVKLDSAKEVKGSAKLDRLMEMLEELRGEGKRVLLFSQFTSMLDLIEKRLREAEWNWVRISGDTQDRETPVKRFQAGEVPLFLISLKAGGTGLNLTAADTVIHYDPWWNPAVERQATDRAHRIGQEKSVFVFKLVAAGTVEDKILELQERKARLAGSLFDENAAAAAALTADDLKWVFE</sequence>
<dbReference type="GO" id="GO:0005524">
    <property type="term" value="F:ATP binding"/>
    <property type="evidence" value="ECO:0007669"/>
    <property type="project" value="InterPro"/>
</dbReference>
<keyword evidence="2" id="KW-0479">Metal-binding</keyword>
<dbReference type="InterPro" id="IPR000330">
    <property type="entry name" value="SNF2_N"/>
</dbReference>
<organism evidence="6 7">
    <name type="scientific">Fimbriimonas ginsengisoli Gsoil 348</name>
    <dbReference type="NCBI Taxonomy" id="661478"/>
    <lineage>
        <taxon>Bacteria</taxon>
        <taxon>Bacillati</taxon>
        <taxon>Armatimonadota</taxon>
        <taxon>Fimbriimonadia</taxon>
        <taxon>Fimbriimonadales</taxon>
        <taxon>Fimbriimonadaceae</taxon>
        <taxon>Fimbriimonas</taxon>
    </lineage>
</organism>
<dbReference type="CDD" id="cd18793">
    <property type="entry name" value="SF2_C_SNF"/>
    <property type="match status" value="1"/>
</dbReference>
<protein>
    <submittedName>
        <fullName evidence="6">SNF2 family DNA/RNA helicase</fullName>
    </submittedName>
</protein>
<keyword evidence="2" id="KW-0862">Zinc</keyword>
<dbReference type="PROSITE" id="PS51194">
    <property type="entry name" value="HELICASE_CTER"/>
    <property type="match status" value="1"/>
</dbReference>
<evidence type="ECO:0000256" key="1">
    <source>
        <dbReference type="ARBA" id="ARBA00022801"/>
    </source>
</evidence>
<evidence type="ECO:0000259" key="3">
    <source>
        <dbReference type="PROSITE" id="PS50966"/>
    </source>
</evidence>
<dbReference type="Pfam" id="PF00176">
    <property type="entry name" value="SNF2-rel_dom"/>
    <property type="match status" value="1"/>
</dbReference>
<dbReference type="SUPFAM" id="SSF52540">
    <property type="entry name" value="P-loop containing nucleoside triphosphate hydrolases"/>
    <property type="match status" value="2"/>
</dbReference>
<dbReference type="InterPro" id="IPR007527">
    <property type="entry name" value="Znf_SWIM"/>
</dbReference>